<dbReference type="InterPro" id="IPR012337">
    <property type="entry name" value="RNaseH-like_sf"/>
</dbReference>
<name>A0A6L2L127_TANCI</name>
<dbReference type="SUPFAM" id="SSF53098">
    <property type="entry name" value="Ribonuclease H-like"/>
    <property type="match status" value="1"/>
</dbReference>
<sequence>MRKDYKMDRLARLYLNEIFARYGVSISIKSDRDSCFTSRFWQLMQEALRTRLDMSTAYHPQTDGQSERTIQTLEDMLRACVLEFRGSWDVHLSFVEFLYNNSYHSSMRCAPFEALYGRKCRSPIMWAERRKPLEFSVIDYVLLKEAPWKGVVRFGKKEKLAPRFVGPFKIIEKKCLADPTLQVPLDEIQFDANLNFMKVPVEILERERDFKKLKGSRIAIVKINTAYSEQLNTTYQSSDTVTKDNNDKGNQEEFEKLKSLKISDGLIARDTSLEIFHGEFNRMSRMDDDLFTYEVEISGLANIPCNLNEDDDSKQQITHGSGNDLEYDTSDVEFSKWLASNFYNHKTMDHYMKNTQWIYWIRGGDEVELTDEESSDFDDEDELLKSLDSKLKEEALKNKAIMEGIIDEDDESSNKGWRRCDKSKNSNNDNNECEYEMEYEDEEKCELFDDQERPICNIRRFKMIKYTFGEDEEYVVVKENEYDGLTSTSKEAMKLSKQFQLAYDVHMCRMIPQLVIIMEGEMRTSAENRPLMLEKSMYDSWASRIHLFIKGKKHGRMMLNSIDNGPLVYPTVEENGQTRPKKYSELSEAQQLQDDCDVQATNIILHDLPPDVLYNLFDKFDHVPGETLYEYYWIFSQLINDMHTIGMTMQQVQVNTKFLNALPSKWSKFVTNVKLAKSLYTTNYDLLYAYLSEHKRHANEVHINRERYSDSFAFVANYLTLYNPSHLPQHSIYSMYPPPQQFTPVYATPIHHQHHHTPVNPVNSQQHLQGEDPIECINKAMVFMSAVASRFPPSNNQLKTLSNLRNQATIQDGNMERQCTQPKRPRNAKWFKEKLMLKEAQEASQILDEEQLAFIADLAVLMDNLSSCDPKVLSKVPYFESYMNDIINRDVQEMHYAEQTHVDDFEDNEIHSGSIISYSQYLQETHDVVIQDTNPSKPNDLLLLSLAEQMTDHVARLDKEI</sequence>
<protein>
    <submittedName>
        <fullName evidence="2">Putative reverse transcriptase domain-containing protein</fullName>
    </submittedName>
</protein>
<dbReference type="PANTHER" id="PTHR45835">
    <property type="entry name" value="YALI0A06105P"/>
    <property type="match status" value="1"/>
</dbReference>
<dbReference type="PROSITE" id="PS50994">
    <property type="entry name" value="INTEGRASE"/>
    <property type="match status" value="1"/>
</dbReference>
<keyword evidence="2" id="KW-0695">RNA-directed DNA polymerase</keyword>
<keyword evidence="2" id="KW-0808">Transferase</keyword>
<feature type="domain" description="Integrase catalytic" evidence="1">
    <location>
        <begin position="1"/>
        <end position="119"/>
    </location>
</feature>
<evidence type="ECO:0000313" key="2">
    <source>
        <dbReference type="EMBL" id="GEU55581.1"/>
    </source>
</evidence>
<dbReference type="GO" id="GO:0003964">
    <property type="term" value="F:RNA-directed DNA polymerase activity"/>
    <property type="evidence" value="ECO:0007669"/>
    <property type="project" value="UniProtKB-KW"/>
</dbReference>
<dbReference type="GO" id="GO:0015074">
    <property type="term" value="P:DNA integration"/>
    <property type="evidence" value="ECO:0007669"/>
    <property type="project" value="InterPro"/>
</dbReference>
<dbReference type="InterPro" id="IPR001584">
    <property type="entry name" value="Integrase_cat-core"/>
</dbReference>
<dbReference type="EMBL" id="BKCJ010003519">
    <property type="protein sequence ID" value="GEU55581.1"/>
    <property type="molecule type" value="Genomic_DNA"/>
</dbReference>
<reference evidence="2" key="1">
    <citation type="journal article" date="2019" name="Sci. Rep.">
        <title>Draft genome of Tanacetum cinerariifolium, the natural source of mosquito coil.</title>
        <authorList>
            <person name="Yamashiro T."/>
            <person name="Shiraishi A."/>
            <person name="Satake H."/>
            <person name="Nakayama K."/>
        </authorList>
    </citation>
    <scope>NUCLEOTIDE SEQUENCE</scope>
</reference>
<accession>A0A6L2L127</accession>
<comment type="caution">
    <text evidence="2">The sequence shown here is derived from an EMBL/GenBank/DDBJ whole genome shotgun (WGS) entry which is preliminary data.</text>
</comment>
<dbReference type="Gene3D" id="3.30.420.10">
    <property type="entry name" value="Ribonuclease H-like superfamily/Ribonuclease H"/>
    <property type="match status" value="1"/>
</dbReference>
<organism evidence="2">
    <name type="scientific">Tanacetum cinerariifolium</name>
    <name type="common">Dalmatian daisy</name>
    <name type="synonym">Chrysanthemum cinerariifolium</name>
    <dbReference type="NCBI Taxonomy" id="118510"/>
    <lineage>
        <taxon>Eukaryota</taxon>
        <taxon>Viridiplantae</taxon>
        <taxon>Streptophyta</taxon>
        <taxon>Embryophyta</taxon>
        <taxon>Tracheophyta</taxon>
        <taxon>Spermatophyta</taxon>
        <taxon>Magnoliopsida</taxon>
        <taxon>eudicotyledons</taxon>
        <taxon>Gunneridae</taxon>
        <taxon>Pentapetalae</taxon>
        <taxon>asterids</taxon>
        <taxon>campanulids</taxon>
        <taxon>Asterales</taxon>
        <taxon>Asteraceae</taxon>
        <taxon>Asteroideae</taxon>
        <taxon>Anthemideae</taxon>
        <taxon>Anthemidinae</taxon>
        <taxon>Tanacetum</taxon>
    </lineage>
</organism>
<dbReference type="GO" id="GO:0003676">
    <property type="term" value="F:nucleic acid binding"/>
    <property type="evidence" value="ECO:0007669"/>
    <property type="project" value="InterPro"/>
</dbReference>
<gene>
    <name evidence="2" type="ORF">Tci_027559</name>
</gene>
<dbReference type="AlphaFoldDB" id="A0A6L2L127"/>
<keyword evidence="2" id="KW-0548">Nucleotidyltransferase</keyword>
<dbReference type="PANTHER" id="PTHR45835:SF99">
    <property type="entry name" value="CHROMO DOMAIN-CONTAINING PROTEIN-RELATED"/>
    <property type="match status" value="1"/>
</dbReference>
<dbReference type="InterPro" id="IPR036397">
    <property type="entry name" value="RNaseH_sf"/>
</dbReference>
<evidence type="ECO:0000259" key="1">
    <source>
        <dbReference type="PROSITE" id="PS50994"/>
    </source>
</evidence>
<proteinExistence type="predicted"/>